<dbReference type="AlphaFoldDB" id="A0AAU9K456"/>
<accession>A0AAU9K456</accession>
<keyword evidence="1" id="KW-0175">Coiled coil</keyword>
<sequence length="298" mass="34558">MENKIEYVVESLSQLYSKLKEQRTTESKDLQVLPADFRSKGQFQKIPKLIIRNIFLFLDFHNDIPSLYETCYLFKEIIASRHFQAGIVYIMSRKPIKQRQPSQPSMIPPIIPPNESDNIQLQAESQVFTKEAALIQLKTANAVKDFLANKIVSQDKTIDKLKKELEKTSDELRIQKQINAKTMAKVSGFQEKYSTEKKSATDAIIKIEELTEKHQIEVDRLRNEINKCQNEQLELKKHKAALRGEVIRLRNEYQECTQKLIQYVDGVSKMKSYFEAMFSPKIAEVAKNIENTNNILNS</sequence>
<feature type="coiled-coil region" evidence="1">
    <location>
        <begin position="204"/>
        <end position="259"/>
    </location>
</feature>
<evidence type="ECO:0000256" key="1">
    <source>
        <dbReference type="SAM" id="Coils"/>
    </source>
</evidence>
<evidence type="ECO:0000313" key="3">
    <source>
        <dbReference type="Proteomes" id="UP001162131"/>
    </source>
</evidence>
<protein>
    <recommendedName>
        <fullName evidence="4">F-box domain-containing protein</fullName>
    </recommendedName>
</protein>
<feature type="coiled-coil region" evidence="1">
    <location>
        <begin position="144"/>
        <end position="178"/>
    </location>
</feature>
<evidence type="ECO:0008006" key="4">
    <source>
        <dbReference type="Google" id="ProtNLM"/>
    </source>
</evidence>
<name>A0AAU9K456_9CILI</name>
<proteinExistence type="predicted"/>
<gene>
    <name evidence="2" type="ORF">BSTOLATCC_MIC51010</name>
</gene>
<organism evidence="2 3">
    <name type="scientific">Blepharisma stoltei</name>
    <dbReference type="NCBI Taxonomy" id="1481888"/>
    <lineage>
        <taxon>Eukaryota</taxon>
        <taxon>Sar</taxon>
        <taxon>Alveolata</taxon>
        <taxon>Ciliophora</taxon>
        <taxon>Postciliodesmatophora</taxon>
        <taxon>Heterotrichea</taxon>
        <taxon>Heterotrichida</taxon>
        <taxon>Blepharismidae</taxon>
        <taxon>Blepharisma</taxon>
    </lineage>
</organism>
<comment type="caution">
    <text evidence="2">The sequence shown here is derived from an EMBL/GenBank/DDBJ whole genome shotgun (WGS) entry which is preliminary data.</text>
</comment>
<dbReference type="Proteomes" id="UP001162131">
    <property type="component" value="Unassembled WGS sequence"/>
</dbReference>
<keyword evidence="3" id="KW-1185">Reference proteome</keyword>
<dbReference type="EMBL" id="CAJZBQ010000051">
    <property type="protein sequence ID" value="CAG9330418.1"/>
    <property type="molecule type" value="Genomic_DNA"/>
</dbReference>
<evidence type="ECO:0000313" key="2">
    <source>
        <dbReference type="EMBL" id="CAG9330418.1"/>
    </source>
</evidence>
<reference evidence="2" key="1">
    <citation type="submission" date="2021-09" db="EMBL/GenBank/DDBJ databases">
        <authorList>
            <consortium name="AG Swart"/>
            <person name="Singh M."/>
            <person name="Singh A."/>
            <person name="Seah K."/>
            <person name="Emmerich C."/>
        </authorList>
    </citation>
    <scope>NUCLEOTIDE SEQUENCE</scope>
    <source>
        <strain evidence="2">ATCC30299</strain>
    </source>
</reference>